<evidence type="ECO:0000313" key="3">
    <source>
        <dbReference type="Proteomes" id="UP001552299"/>
    </source>
</evidence>
<gene>
    <name evidence="2" type="ORF">M5K25_010868</name>
</gene>
<feature type="compositionally biased region" description="Basic and acidic residues" evidence="1">
    <location>
        <begin position="37"/>
        <end position="47"/>
    </location>
</feature>
<accession>A0ABD0V167</accession>
<feature type="compositionally biased region" description="Basic and acidic residues" evidence="1">
    <location>
        <begin position="54"/>
        <end position="84"/>
    </location>
</feature>
<dbReference type="EMBL" id="JANQDX010000009">
    <property type="protein sequence ID" value="KAL0918827.1"/>
    <property type="molecule type" value="Genomic_DNA"/>
</dbReference>
<protein>
    <submittedName>
        <fullName evidence="2">Uncharacterized protein</fullName>
    </submittedName>
</protein>
<organism evidence="2 3">
    <name type="scientific">Dendrobium thyrsiflorum</name>
    <name type="common">Pinecone-like raceme dendrobium</name>
    <name type="synonym">Orchid</name>
    <dbReference type="NCBI Taxonomy" id="117978"/>
    <lineage>
        <taxon>Eukaryota</taxon>
        <taxon>Viridiplantae</taxon>
        <taxon>Streptophyta</taxon>
        <taxon>Embryophyta</taxon>
        <taxon>Tracheophyta</taxon>
        <taxon>Spermatophyta</taxon>
        <taxon>Magnoliopsida</taxon>
        <taxon>Liliopsida</taxon>
        <taxon>Asparagales</taxon>
        <taxon>Orchidaceae</taxon>
        <taxon>Epidendroideae</taxon>
        <taxon>Malaxideae</taxon>
        <taxon>Dendrobiinae</taxon>
        <taxon>Dendrobium</taxon>
    </lineage>
</organism>
<feature type="compositionally biased region" description="Basic and acidic residues" evidence="1">
    <location>
        <begin position="230"/>
        <end position="244"/>
    </location>
</feature>
<feature type="region of interest" description="Disordered" evidence="1">
    <location>
        <begin position="230"/>
        <end position="252"/>
    </location>
</feature>
<reference evidence="2 3" key="1">
    <citation type="journal article" date="2024" name="Plant Biotechnol. J.">
        <title>Dendrobium thyrsiflorum genome and its molecular insights into genes involved in important horticultural traits.</title>
        <authorList>
            <person name="Chen B."/>
            <person name="Wang J.Y."/>
            <person name="Zheng P.J."/>
            <person name="Li K.L."/>
            <person name="Liang Y.M."/>
            <person name="Chen X.F."/>
            <person name="Zhang C."/>
            <person name="Zhao X."/>
            <person name="He X."/>
            <person name="Zhang G.Q."/>
            <person name="Liu Z.J."/>
            <person name="Xu Q."/>
        </authorList>
    </citation>
    <scope>NUCLEOTIDE SEQUENCE [LARGE SCALE GENOMIC DNA]</scope>
    <source>
        <strain evidence="2">GZMU011</strain>
    </source>
</reference>
<proteinExistence type="predicted"/>
<dbReference type="AlphaFoldDB" id="A0ABD0V167"/>
<evidence type="ECO:0000313" key="2">
    <source>
        <dbReference type="EMBL" id="KAL0918827.1"/>
    </source>
</evidence>
<comment type="caution">
    <text evidence="2">The sequence shown here is derived from an EMBL/GenBank/DDBJ whole genome shotgun (WGS) entry which is preliminary data.</text>
</comment>
<feature type="region of interest" description="Disordered" evidence="1">
    <location>
        <begin position="177"/>
        <end position="209"/>
    </location>
</feature>
<feature type="compositionally biased region" description="Basic and acidic residues" evidence="1">
    <location>
        <begin position="102"/>
        <end position="117"/>
    </location>
</feature>
<dbReference type="Proteomes" id="UP001552299">
    <property type="component" value="Unassembled WGS sequence"/>
</dbReference>
<feature type="region of interest" description="Disordered" evidence="1">
    <location>
        <begin position="37"/>
        <end position="120"/>
    </location>
</feature>
<name>A0ABD0V167_DENTH</name>
<sequence>MVFVQLRTQRLARLLPSRQQMWTLSFKVLGMKSILGKDTENRARGRPTDSSPVDGHREQSTGEANRARERPTGSSPADEHREQSTGEANRQQPSRHTRGKQPPREKEKPREEQEENSRLPCLHQPSNWILANHRTSTEFSTFGYLSNEQHCKHHLSPSGVPRIACNLPPLNTPLMSKSEGPQGNLDPDSKANKANQSLRRWGRKGGRRGAKEAGLLHLKLIHLRLAVHLNDEGNNEDKEGRTCDPRGSASAS</sequence>
<evidence type="ECO:0000256" key="1">
    <source>
        <dbReference type="SAM" id="MobiDB-lite"/>
    </source>
</evidence>
<keyword evidence="3" id="KW-1185">Reference proteome</keyword>